<gene>
    <name evidence="3" type="ORF">BN12_2620010</name>
</gene>
<dbReference type="EMBL" id="CAJB01000182">
    <property type="protein sequence ID" value="CCH78195.1"/>
    <property type="molecule type" value="Genomic_DNA"/>
</dbReference>
<evidence type="ECO:0000259" key="2">
    <source>
        <dbReference type="Pfam" id="PF13399"/>
    </source>
</evidence>
<dbReference type="Pfam" id="PF13399">
    <property type="entry name" value="LytR_C"/>
    <property type="match status" value="2"/>
</dbReference>
<dbReference type="Gene3D" id="3.30.70.2390">
    <property type="match status" value="2"/>
</dbReference>
<dbReference type="Proteomes" id="UP000035721">
    <property type="component" value="Unassembled WGS sequence"/>
</dbReference>
<feature type="transmembrane region" description="Helical" evidence="1">
    <location>
        <begin position="34"/>
        <end position="59"/>
    </location>
</feature>
<keyword evidence="1" id="KW-0472">Membrane</keyword>
<dbReference type="STRING" id="1194083.BN12_2620010"/>
<feature type="domain" description="LytR/CpsA/Psr regulator C-terminal" evidence="2">
    <location>
        <begin position="181"/>
        <end position="269"/>
    </location>
</feature>
<dbReference type="RefSeq" id="WP_053080122.1">
    <property type="nucleotide sequence ID" value="NZ_HF570958.1"/>
</dbReference>
<comment type="caution">
    <text evidence="3">The sequence shown here is derived from an EMBL/GenBank/DDBJ whole genome shotgun (WGS) entry which is preliminary data.</text>
</comment>
<protein>
    <recommendedName>
        <fullName evidence="2">LytR/CpsA/Psr regulator C-terminal domain-containing protein</fullName>
    </recommendedName>
</protein>
<proteinExistence type="predicted"/>
<keyword evidence="1" id="KW-1133">Transmembrane helix</keyword>
<evidence type="ECO:0000313" key="3">
    <source>
        <dbReference type="EMBL" id="CCH78195.1"/>
    </source>
</evidence>
<dbReference type="AlphaFoldDB" id="A0A077M207"/>
<accession>A0A077M207</accession>
<sequence>MLFRHWDAWRRRRAEAYLALSPEQRYRKHQWRQIAAFITLPGIVLGTASFAAAYGSGIFDRETTTCQPQVVQAPARPSFRVTVLNATGEPGLATTVGKELTRRHFKIVEMTTAPADLYVKASGMIYYGSAGLNQALLLQKQLPGSVLFNDGRTGTGVALVIGSGYKALAPAPAPEMPRPSQITVNVYNTTFHEGLAKTVQDELAARGFRKGKTGNDPLKTFLPKTTAVIRYGEDGDLAAKRLLQHVPGATLTKDGRSGTSVDLVIGNTFTALTPIDEVPPLPVEKKAPPETVAVPCTKAD</sequence>
<dbReference type="InterPro" id="IPR027381">
    <property type="entry name" value="LytR/CpsA/Psr_C"/>
</dbReference>
<dbReference type="PANTHER" id="PTHR33392:SF6">
    <property type="entry name" value="POLYISOPRENYL-TEICHOIC ACID--PEPTIDOGLYCAN TEICHOIC ACID TRANSFERASE TAGU"/>
    <property type="match status" value="1"/>
</dbReference>
<feature type="domain" description="LytR/CpsA/Psr regulator C-terminal" evidence="2">
    <location>
        <begin position="79"/>
        <end position="165"/>
    </location>
</feature>
<keyword evidence="1" id="KW-0812">Transmembrane</keyword>
<evidence type="ECO:0000256" key="1">
    <source>
        <dbReference type="SAM" id="Phobius"/>
    </source>
</evidence>
<reference evidence="3 4" key="1">
    <citation type="journal article" date="2013" name="ISME J.">
        <title>A metabolic model for members of the genus Tetrasphaera involved in enhanced biological phosphorus removal.</title>
        <authorList>
            <person name="Kristiansen R."/>
            <person name="Nguyen H.T.T."/>
            <person name="Saunders A.M."/>
            <person name="Nielsen J.L."/>
            <person name="Wimmer R."/>
            <person name="Le V.Q."/>
            <person name="McIlroy S.J."/>
            <person name="Petrovski S."/>
            <person name="Seviour R.J."/>
            <person name="Calteau A."/>
            <person name="Nielsen K.L."/>
            <person name="Nielsen P.H."/>
        </authorList>
    </citation>
    <scope>NUCLEOTIDE SEQUENCE [LARGE SCALE GENOMIC DNA]</scope>
    <source>
        <strain evidence="3 4">T1-X7</strain>
    </source>
</reference>
<evidence type="ECO:0000313" key="4">
    <source>
        <dbReference type="Proteomes" id="UP000035721"/>
    </source>
</evidence>
<dbReference type="InterPro" id="IPR050922">
    <property type="entry name" value="LytR/CpsA/Psr_CW_biosynth"/>
</dbReference>
<keyword evidence="4" id="KW-1185">Reference proteome</keyword>
<dbReference type="PANTHER" id="PTHR33392">
    <property type="entry name" value="POLYISOPRENYL-TEICHOIC ACID--PEPTIDOGLYCAN TEICHOIC ACID TRANSFERASE TAGU"/>
    <property type="match status" value="1"/>
</dbReference>
<organism evidence="3 4">
    <name type="scientific">Nostocoides japonicum T1-X7</name>
    <dbReference type="NCBI Taxonomy" id="1194083"/>
    <lineage>
        <taxon>Bacteria</taxon>
        <taxon>Bacillati</taxon>
        <taxon>Actinomycetota</taxon>
        <taxon>Actinomycetes</taxon>
        <taxon>Micrococcales</taxon>
        <taxon>Intrasporangiaceae</taxon>
        <taxon>Nostocoides</taxon>
    </lineage>
</organism>
<name>A0A077M207_9MICO</name>